<dbReference type="GO" id="GO:0016077">
    <property type="term" value="P:sno(s)RNA catabolic process"/>
    <property type="evidence" value="ECO:0007669"/>
    <property type="project" value="TreeGrafter"/>
</dbReference>
<dbReference type="GO" id="GO:0006402">
    <property type="term" value="P:mRNA catabolic process"/>
    <property type="evidence" value="ECO:0007669"/>
    <property type="project" value="TreeGrafter"/>
</dbReference>
<dbReference type="InterPro" id="IPR015797">
    <property type="entry name" value="NUDIX_hydrolase-like_dom_sf"/>
</dbReference>
<reference evidence="4" key="3">
    <citation type="submission" date="2019-06" db="EMBL/GenBank/DDBJ databases">
        <authorList>
            <person name="Poynton C."/>
            <person name="Hasenbein S."/>
            <person name="Benoit J.B."/>
            <person name="Sepulveda M.S."/>
            <person name="Poelchau M.F."/>
            <person name="Murali S.C."/>
            <person name="Chen S."/>
            <person name="Glastad K.M."/>
            <person name="Werren J.H."/>
            <person name="Vineis J.H."/>
            <person name="Bowen J.L."/>
            <person name="Friedrich M."/>
            <person name="Jones J."/>
            <person name="Robertson H.M."/>
            <person name="Feyereisen R."/>
            <person name="Mechler-Hickson A."/>
            <person name="Mathers N."/>
            <person name="Lee C.E."/>
            <person name="Colbourne J.K."/>
            <person name="Biales A."/>
            <person name="Johnston J.S."/>
            <person name="Wellborn G.A."/>
            <person name="Rosendale A.J."/>
            <person name="Cridge A.G."/>
            <person name="Munoz-Torres M.C."/>
            <person name="Bain P.A."/>
            <person name="Manny A.R."/>
            <person name="Major K.M."/>
            <person name="Lambert F.N."/>
            <person name="Vulpe C.D."/>
            <person name="Tuck P."/>
            <person name="Blalock B.J."/>
            <person name="Lin Y.-Y."/>
            <person name="Smith M.E."/>
            <person name="Ochoa-Acuna H."/>
            <person name="Chen M.-J.M."/>
            <person name="Childers C.P."/>
            <person name="Qu J."/>
            <person name="Dugan S."/>
            <person name="Lee S.L."/>
            <person name="Chao H."/>
            <person name="Dinh H."/>
            <person name="Han Y."/>
            <person name="Doddapaneni H."/>
            <person name="Worley K.C."/>
            <person name="Muzny D.M."/>
            <person name="Gibbs R.A."/>
            <person name="Richards S."/>
        </authorList>
    </citation>
    <scope>NUCLEOTIDE SEQUENCE</scope>
    <source>
        <strain evidence="4">HAZT.00-mixed</strain>
        <tissue evidence="4">Whole organism</tissue>
    </source>
</reference>
<organism evidence="4">
    <name type="scientific">Hyalella azteca</name>
    <name type="common">Amphipod</name>
    <dbReference type="NCBI Taxonomy" id="294128"/>
    <lineage>
        <taxon>Eukaryota</taxon>
        <taxon>Metazoa</taxon>
        <taxon>Ecdysozoa</taxon>
        <taxon>Arthropoda</taxon>
        <taxon>Crustacea</taxon>
        <taxon>Multicrustacea</taxon>
        <taxon>Malacostraca</taxon>
        <taxon>Eumalacostraca</taxon>
        <taxon>Peracarida</taxon>
        <taxon>Amphipoda</taxon>
        <taxon>Senticaudata</taxon>
        <taxon>Talitrida</taxon>
        <taxon>Talitroidea</taxon>
        <taxon>Hyalellidae</taxon>
        <taxon>Hyalella</taxon>
    </lineage>
</organism>
<dbReference type="EMBL" id="JQDR03017967">
    <property type="protein sequence ID" value="KAA0183280.1"/>
    <property type="molecule type" value="Genomic_DNA"/>
</dbReference>
<evidence type="ECO:0000256" key="3">
    <source>
        <dbReference type="ARBA" id="ARBA00023242"/>
    </source>
</evidence>
<sequence length="130" mass="14638">MFGTYNAAVMMHLRFDGTFGFPGGLINRGEDILDGLTRELKEELAYNPAVHKPITYDDYHSSRVFGTVRVPLYTMNNKYGGLPAFLNNRFIGCAKQELIMALFSIGILTDDQIDELIDNANNMKLAPNRM</sequence>
<dbReference type="Pfam" id="PF22327">
    <property type="entry name" value="Nudt16-like"/>
    <property type="match status" value="1"/>
</dbReference>
<dbReference type="GO" id="GO:1990174">
    <property type="term" value="F:phosphodiesterase decapping endonuclease activity"/>
    <property type="evidence" value="ECO:0007669"/>
    <property type="project" value="TreeGrafter"/>
</dbReference>
<protein>
    <submittedName>
        <fullName evidence="4">Uncharacterized protein</fullName>
    </submittedName>
</protein>
<dbReference type="AlphaFoldDB" id="A0A6A0GQZ5"/>
<dbReference type="PANTHER" id="PTHR31699">
    <property type="entry name" value="NUDIX T16 FAMILY MEMBER"/>
    <property type="match status" value="1"/>
</dbReference>
<comment type="caution">
    <text evidence="4">The sequence shown here is derived from an EMBL/GenBank/DDBJ whole genome shotgun (WGS) entry which is preliminary data.</text>
</comment>
<proteinExistence type="predicted"/>
<keyword evidence="3" id="KW-0539">Nucleus</keyword>
<evidence type="ECO:0000256" key="2">
    <source>
        <dbReference type="ARBA" id="ARBA00022884"/>
    </source>
</evidence>
<keyword evidence="2" id="KW-0694">RNA-binding</keyword>
<dbReference type="Proteomes" id="UP000711488">
    <property type="component" value="Unassembled WGS sequence"/>
</dbReference>
<dbReference type="PANTHER" id="PTHR31699:SF1">
    <property type="entry name" value="U8 SNORNA-DECAPPING ENZYME"/>
    <property type="match status" value="1"/>
</dbReference>
<reference evidence="4" key="1">
    <citation type="submission" date="2014-08" db="EMBL/GenBank/DDBJ databases">
        <authorList>
            <person name="Murali S."/>
            <person name="Richards S."/>
            <person name="Bandaranaike D."/>
            <person name="Bellair M."/>
            <person name="Blankenburg K."/>
            <person name="Chao H."/>
            <person name="Dinh H."/>
            <person name="Doddapaneni H."/>
            <person name="Dugan-Rocha S."/>
            <person name="Elkadiri S."/>
            <person name="Gnanaolivu R."/>
            <person name="Hughes D."/>
            <person name="Lee S."/>
            <person name="Li M."/>
            <person name="Ming W."/>
            <person name="Munidasa M."/>
            <person name="Muniz J."/>
            <person name="Nguyen L."/>
            <person name="Osuji N."/>
            <person name="Pu L.-L."/>
            <person name="Puazo M."/>
            <person name="Skinner E."/>
            <person name="Qu C."/>
            <person name="Quiroz J."/>
            <person name="Raj R."/>
            <person name="Weissenberger G."/>
            <person name="Xin Y."/>
            <person name="Zou X."/>
            <person name="Han Y."/>
            <person name="Worley K."/>
            <person name="Muzny D."/>
            <person name="Gibbs R."/>
        </authorList>
    </citation>
    <scope>NUCLEOTIDE SEQUENCE</scope>
    <source>
        <strain evidence="4">HAZT.00-mixed</strain>
        <tissue evidence="4">Whole organism</tissue>
    </source>
</reference>
<dbReference type="OrthoDB" id="5950381at2759"/>
<comment type="subcellular location">
    <subcellularLocation>
        <location evidence="1">Nucleus</location>
    </subcellularLocation>
</comment>
<dbReference type="GO" id="GO:0005634">
    <property type="term" value="C:nucleus"/>
    <property type="evidence" value="ECO:0007669"/>
    <property type="project" value="UniProtKB-SubCell"/>
</dbReference>
<dbReference type="Gene3D" id="3.90.79.10">
    <property type="entry name" value="Nucleoside Triphosphate Pyrophosphohydrolase"/>
    <property type="match status" value="2"/>
</dbReference>
<name>A0A6A0GQZ5_HYAAZ</name>
<dbReference type="GO" id="GO:0030515">
    <property type="term" value="F:snoRNA binding"/>
    <property type="evidence" value="ECO:0007669"/>
    <property type="project" value="TreeGrafter"/>
</dbReference>
<evidence type="ECO:0000313" key="4">
    <source>
        <dbReference type="EMBL" id="KAA0183280.1"/>
    </source>
</evidence>
<gene>
    <name evidence="4" type="ORF">HAZT_HAZT002995</name>
</gene>
<dbReference type="SUPFAM" id="SSF55811">
    <property type="entry name" value="Nudix"/>
    <property type="match status" value="1"/>
</dbReference>
<evidence type="ECO:0000256" key="1">
    <source>
        <dbReference type="ARBA" id="ARBA00004123"/>
    </source>
</evidence>
<accession>A0A6A0GQZ5</accession>
<dbReference type="InterPro" id="IPR054754">
    <property type="entry name" value="NudT16"/>
</dbReference>
<reference evidence="4" key="2">
    <citation type="journal article" date="2018" name="Environ. Sci. Technol.">
        <title>The Toxicogenome of Hyalella azteca: A Model for Sediment Ecotoxicology and Evolutionary Toxicology.</title>
        <authorList>
            <person name="Poynton H.C."/>
            <person name="Hasenbein S."/>
            <person name="Benoit J.B."/>
            <person name="Sepulveda M.S."/>
            <person name="Poelchau M.F."/>
            <person name="Hughes D.S.T."/>
            <person name="Murali S.C."/>
            <person name="Chen S."/>
            <person name="Glastad K.M."/>
            <person name="Goodisman M.A.D."/>
            <person name="Werren J.H."/>
            <person name="Vineis J.H."/>
            <person name="Bowen J.L."/>
            <person name="Friedrich M."/>
            <person name="Jones J."/>
            <person name="Robertson H.M."/>
            <person name="Feyereisen R."/>
            <person name="Mechler-Hickson A."/>
            <person name="Mathers N."/>
            <person name="Lee C.E."/>
            <person name="Colbourne J.K."/>
            <person name="Biales A."/>
            <person name="Johnston J.S."/>
            <person name="Wellborn G.A."/>
            <person name="Rosendale A.J."/>
            <person name="Cridge A.G."/>
            <person name="Munoz-Torres M.C."/>
            <person name="Bain P.A."/>
            <person name="Manny A.R."/>
            <person name="Major K.M."/>
            <person name="Lambert F.N."/>
            <person name="Vulpe C.D."/>
            <person name="Tuck P."/>
            <person name="Blalock B.J."/>
            <person name="Lin Y.Y."/>
            <person name="Smith M.E."/>
            <person name="Ochoa-Acuna H."/>
            <person name="Chen M.M."/>
            <person name="Childers C.P."/>
            <person name="Qu J."/>
            <person name="Dugan S."/>
            <person name="Lee S.L."/>
            <person name="Chao H."/>
            <person name="Dinh H."/>
            <person name="Han Y."/>
            <person name="Doddapaneni H."/>
            <person name="Worley K.C."/>
            <person name="Muzny D.M."/>
            <person name="Gibbs R.A."/>
            <person name="Richards S."/>
        </authorList>
    </citation>
    <scope>NUCLEOTIDE SEQUENCE</scope>
    <source>
        <strain evidence="4">HAZT.00-mixed</strain>
        <tissue evidence="4">Whole organism</tissue>
    </source>
</reference>